<accession>A0AAF3F406</accession>
<evidence type="ECO:0000313" key="2">
    <source>
        <dbReference type="WBParaSite" id="MBELARI_LOCUS21228"/>
    </source>
</evidence>
<sequence length="66" mass="7244">MRRSQGSFGGLCRGPDLCPVAKCRENGAVEEVLIELRLPIVRLIVRGSFQGLDASFSARCVVREPQ</sequence>
<reference evidence="2" key="1">
    <citation type="submission" date="2024-02" db="UniProtKB">
        <authorList>
            <consortium name="WormBaseParasite"/>
        </authorList>
    </citation>
    <scope>IDENTIFICATION</scope>
</reference>
<keyword evidence="1" id="KW-1185">Reference proteome</keyword>
<dbReference type="AlphaFoldDB" id="A0AAF3F406"/>
<dbReference type="Proteomes" id="UP000887575">
    <property type="component" value="Unassembled WGS sequence"/>
</dbReference>
<proteinExistence type="predicted"/>
<organism evidence="1 2">
    <name type="scientific">Mesorhabditis belari</name>
    <dbReference type="NCBI Taxonomy" id="2138241"/>
    <lineage>
        <taxon>Eukaryota</taxon>
        <taxon>Metazoa</taxon>
        <taxon>Ecdysozoa</taxon>
        <taxon>Nematoda</taxon>
        <taxon>Chromadorea</taxon>
        <taxon>Rhabditida</taxon>
        <taxon>Rhabditina</taxon>
        <taxon>Rhabditomorpha</taxon>
        <taxon>Rhabditoidea</taxon>
        <taxon>Rhabditidae</taxon>
        <taxon>Mesorhabditinae</taxon>
        <taxon>Mesorhabditis</taxon>
    </lineage>
</organism>
<protein>
    <submittedName>
        <fullName evidence="2">Uncharacterized protein</fullName>
    </submittedName>
</protein>
<evidence type="ECO:0000313" key="1">
    <source>
        <dbReference type="Proteomes" id="UP000887575"/>
    </source>
</evidence>
<name>A0AAF3F406_9BILA</name>
<dbReference type="WBParaSite" id="MBELARI_LOCUS21228">
    <property type="protein sequence ID" value="MBELARI_LOCUS21228"/>
    <property type="gene ID" value="MBELARI_LOCUS21228"/>
</dbReference>